<dbReference type="Gene3D" id="3.30.43.10">
    <property type="entry name" value="Uridine Diphospho-n-acetylenolpyruvylglucosamine Reductase, domain 2"/>
    <property type="match status" value="1"/>
</dbReference>
<reference evidence="7 8" key="1">
    <citation type="journal article" date="2019" name="Int. J. Syst. Evol. Microbiol.">
        <title>The Global Catalogue of Microorganisms (GCM) 10K type strain sequencing project: providing services to taxonomists for standard genome sequencing and annotation.</title>
        <authorList>
            <consortium name="The Broad Institute Genomics Platform"/>
            <consortium name="The Broad Institute Genome Sequencing Center for Infectious Disease"/>
            <person name="Wu L."/>
            <person name="Ma J."/>
        </authorList>
    </citation>
    <scope>NUCLEOTIDE SEQUENCE [LARGE SCALE GENOMIC DNA]</scope>
    <source>
        <strain evidence="7 8">JCM 10303</strain>
    </source>
</reference>
<evidence type="ECO:0000256" key="5">
    <source>
        <dbReference type="ARBA" id="ARBA00023002"/>
    </source>
</evidence>
<dbReference type="PROSITE" id="PS00862">
    <property type="entry name" value="OX2_COVAL_FAD"/>
    <property type="match status" value="1"/>
</dbReference>
<evidence type="ECO:0000259" key="6">
    <source>
        <dbReference type="PROSITE" id="PS51387"/>
    </source>
</evidence>
<comment type="caution">
    <text evidence="7">The sequence shown here is derived from an EMBL/GenBank/DDBJ whole genome shotgun (WGS) entry which is preliminary data.</text>
</comment>
<evidence type="ECO:0000256" key="1">
    <source>
        <dbReference type="ARBA" id="ARBA00001974"/>
    </source>
</evidence>
<dbReference type="InterPro" id="IPR006093">
    <property type="entry name" value="Oxy_OxRdtase_FAD_BS"/>
</dbReference>
<dbReference type="InterPro" id="IPR050416">
    <property type="entry name" value="FAD-linked_Oxidoreductase"/>
</dbReference>
<dbReference type="PANTHER" id="PTHR42973:SF39">
    <property type="entry name" value="FAD-BINDING PCMH-TYPE DOMAIN-CONTAINING PROTEIN"/>
    <property type="match status" value="1"/>
</dbReference>
<dbReference type="PROSITE" id="PS51387">
    <property type="entry name" value="FAD_PCMH"/>
    <property type="match status" value="1"/>
</dbReference>
<name>A0ABN1BVJ6_SACER</name>
<keyword evidence="4" id="KW-0274">FAD</keyword>
<evidence type="ECO:0000313" key="8">
    <source>
        <dbReference type="Proteomes" id="UP001500729"/>
    </source>
</evidence>
<sequence length="456" mass="48000">MGVRDLAGFRGTVVWRGEDTYERTRRAMLWNGWKPDRYPELIARATSTEDVVHAVRFAARGGLRVAVRGGGHSWCGSPVRDGMLLDLSGLGGIAVDASARTASIRPATSNRELAATLTAHGLSFPVGHGGDVPASGYLLAGGIGWNSRVLGPACRSVREVEVVTADGEVVRANSRENPGLFWAARGAGPGFPGAMTRFEIELHPLPAAMTATTHVYALADLDVVADFAAELCPRLPARVEPSVLLAPSPEGVAPQPEGRVVILSATAFTDTAGDAAADLAPLESCPAAGRALLRRSGIPTSFAVLHGGSGLWPEGHRYAADTAWSGADLREVLSRCHKAVSTAPSSGSLVLVTPDPLPDDAATAPDMAFSMRDRVLVSCYAIWQGAVGDKSNNAWLRAAMAELEPATTGHYVAEADLPAAPSRAARSFSEPCWRRIEELRARVDPGGVFHTFLGHG</sequence>
<comment type="similarity">
    <text evidence="2">Belongs to the oxygen-dependent FAD-linked oxidoreductase family.</text>
</comment>
<dbReference type="Gene3D" id="3.30.465.10">
    <property type="match status" value="1"/>
</dbReference>
<dbReference type="Pfam" id="PF01565">
    <property type="entry name" value="FAD_binding_4"/>
    <property type="match status" value="1"/>
</dbReference>
<keyword evidence="5" id="KW-0560">Oxidoreductase</keyword>
<proteinExistence type="inferred from homology"/>
<organism evidence="7 8">
    <name type="scientific">Saccharopolyspora erythraea</name>
    <name type="common">Streptomyces erythraeus</name>
    <dbReference type="NCBI Taxonomy" id="1836"/>
    <lineage>
        <taxon>Bacteria</taxon>
        <taxon>Bacillati</taxon>
        <taxon>Actinomycetota</taxon>
        <taxon>Actinomycetes</taxon>
        <taxon>Pseudonocardiales</taxon>
        <taxon>Pseudonocardiaceae</taxon>
        <taxon>Saccharopolyspora</taxon>
    </lineage>
</organism>
<evidence type="ECO:0000256" key="3">
    <source>
        <dbReference type="ARBA" id="ARBA00022630"/>
    </source>
</evidence>
<evidence type="ECO:0000256" key="4">
    <source>
        <dbReference type="ARBA" id="ARBA00022827"/>
    </source>
</evidence>
<dbReference type="Proteomes" id="UP001500729">
    <property type="component" value="Unassembled WGS sequence"/>
</dbReference>
<dbReference type="Gene3D" id="3.40.462.20">
    <property type="match status" value="1"/>
</dbReference>
<dbReference type="PANTHER" id="PTHR42973">
    <property type="entry name" value="BINDING OXIDOREDUCTASE, PUTATIVE (AFU_ORTHOLOGUE AFUA_1G17690)-RELATED"/>
    <property type="match status" value="1"/>
</dbReference>
<keyword evidence="3" id="KW-0285">Flavoprotein</keyword>
<dbReference type="InterPro" id="IPR016169">
    <property type="entry name" value="FAD-bd_PCMH_sub2"/>
</dbReference>
<dbReference type="SUPFAM" id="SSF56176">
    <property type="entry name" value="FAD-binding/transporter-associated domain-like"/>
    <property type="match status" value="1"/>
</dbReference>
<dbReference type="InterPro" id="IPR036318">
    <property type="entry name" value="FAD-bd_PCMH-like_sf"/>
</dbReference>
<keyword evidence="8" id="KW-1185">Reference proteome</keyword>
<comment type="cofactor">
    <cofactor evidence="1">
        <name>FAD</name>
        <dbReference type="ChEBI" id="CHEBI:57692"/>
    </cofactor>
</comment>
<dbReference type="EMBL" id="BAAAGS010000001">
    <property type="protein sequence ID" value="GAA0506573.1"/>
    <property type="molecule type" value="Genomic_DNA"/>
</dbReference>
<gene>
    <name evidence="7" type="ORF">GCM10009533_01630</name>
</gene>
<dbReference type="InterPro" id="IPR006094">
    <property type="entry name" value="Oxid_FAD_bind_N"/>
</dbReference>
<dbReference type="RefSeq" id="WP_009947570.1">
    <property type="nucleotide sequence ID" value="NZ_BAAAGS010000001.1"/>
</dbReference>
<dbReference type="InterPro" id="IPR016166">
    <property type="entry name" value="FAD-bd_PCMH"/>
</dbReference>
<protein>
    <submittedName>
        <fullName evidence="7">FAD-binding oxidoreductase</fullName>
    </submittedName>
</protein>
<dbReference type="InterPro" id="IPR016167">
    <property type="entry name" value="FAD-bd_PCMH_sub1"/>
</dbReference>
<feature type="domain" description="FAD-binding PCMH-type" evidence="6">
    <location>
        <begin position="35"/>
        <end position="205"/>
    </location>
</feature>
<evidence type="ECO:0000313" key="7">
    <source>
        <dbReference type="EMBL" id="GAA0506573.1"/>
    </source>
</evidence>
<accession>A0ABN1BVJ6</accession>
<evidence type="ECO:0000256" key="2">
    <source>
        <dbReference type="ARBA" id="ARBA00005466"/>
    </source>
</evidence>